<dbReference type="InterPro" id="IPR003711">
    <property type="entry name" value="CarD-like/TRCF_RID"/>
</dbReference>
<dbReference type="SMART" id="SM01058">
    <property type="entry name" value="CarD_TRCF"/>
    <property type="match status" value="1"/>
</dbReference>
<gene>
    <name evidence="2" type="ORF">PTZ04_07750</name>
</gene>
<protein>
    <submittedName>
        <fullName evidence="2">CarD family transcriptional regulator</fullName>
    </submittedName>
</protein>
<dbReference type="Gene3D" id="1.20.58.1290">
    <property type="entry name" value="CarD-like, C-terminal domain"/>
    <property type="match status" value="1"/>
</dbReference>
<sequence length="182" mass="21485">MLKINDIVLYGAEGVCKIKDITRENFGEGIMEYYVLQPIYKDSLTIFVHTGNDHLISKMRRVLSREEIEKIILTMPEEELLSIEDESAREIKYQEIINSGDRRAVVKLIKTIYLCQKNRKEQKKKPYAIDERFLKEAEKLLYDEFALVLNVKPNQVLPLIIKQIEYSKRRKANVCSRRLYNT</sequence>
<dbReference type="Pfam" id="PF21095">
    <property type="entry name" value="CarD_C"/>
    <property type="match status" value="1"/>
</dbReference>
<proteinExistence type="predicted"/>
<dbReference type="InterPro" id="IPR052531">
    <property type="entry name" value="CarD-like_regulator"/>
</dbReference>
<dbReference type="InterPro" id="IPR048792">
    <property type="entry name" value="CarD_C"/>
</dbReference>
<dbReference type="Gene3D" id="2.40.10.170">
    <property type="match status" value="1"/>
</dbReference>
<evidence type="ECO:0000259" key="1">
    <source>
        <dbReference type="SMART" id="SM01058"/>
    </source>
</evidence>
<dbReference type="PANTHER" id="PTHR38447:SF1">
    <property type="entry name" value="RNA POLYMERASE-BINDING TRANSCRIPTION FACTOR CARD"/>
    <property type="match status" value="1"/>
</dbReference>
<accession>A0ABT5UMI8</accession>
<dbReference type="InterPro" id="IPR042215">
    <property type="entry name" value="CarD-like_C"/>
</dbReference>
<feature type="domain" description="CarD-like/TRCF RNAP-interacting" evidence="1">
    <location>
        <begin position="1"/>
        <end position="113"/>
    </location>
</feature>
<keyword evidence="3" id="KW-1185">Reference proteome</keyword>
<comment type="caution">
    <text evidence="2">The sequence shown here is derived from an EMBL/GenBank/DDBJ whole genome shotgun (WGS) entry which is preliminary data.</text>
</comment>
<name>A0ABT5UMI8_EUBLI</name>
<evidence type="ECO:0000313" key="2">
    <source>
        <dbReference type="EMBL" id="MDE1470146.1"/>
    </source>
</evidence>
<dbReference type="Proteomes" id="UP001215087">
    <property type="component" value="Unassembled WGS sequence"/>
</dbReference>
<dbReference type="Pfam" id="PF02559">
    <property type="entry name" value="CarD_TRCF_RID"/>
    <property type="match status" value="1"/>
</dbReference>
<dbReference type="RefSeq" id="WP_227205137.1">
    <property type="nucleotide sequence ID" value="NZ_JAJCLO010000001.1"/>
</dbReference>
<organism evidence="2 3">
    <name type="scientific">Eubacterium limosum</name>
    <dbReference type="NCBI Taxonomy" id="1736"/>
    <lineage>
        <taxon>Bacteria</taxon>
        <taxon>Bacillati</taxon>
        <taxon>Bacillota</taxon>
        <taxon>Clostridia</taxon>
        <taxon>Eubacteriales</taxon>
        <taxon>Eubacteriaceae</taxon>
        <taxon>Eubacterium</taxon>
    </lineage>
</organism>
<dbReference type="InterPro" id="IPR036101">
    <property type="entry name" value="CarD-like/TRCF_RID_sf"/>
</dbReference>
<dbReference type="PANTHER" id="PTHR38447">
    <property type="entry name" value="TRANSCRIPTION FACTOR YDEB-RELATED"/>
    <property type="match status" value="1"/>
</dbReference>
<evidence type="ECO:0000313" key="3">
    <source>
        <dbReference type="Proteomes" id="UP001215087"/>
    </source>
</evidence>
<dbReference type="SUPFAM" id="SSF141259">
    <property type="entry name" value="CarD-like"/>
    <property type="match status" value="1"/>
</dbReference>
<dbReference type="EMBL" id="JAQSVD010000003">
    <property type="protein sequence ID" value="MDE1470146.1"/>
    <property type="molecule type" value="Genomic_DNA"/>
</dbReference>
<reference evidence="2 3" key="1">
    <citation type="submission" date="2023-02" db="EMBL/GenBank/DDBJ databases">
        <title>Comparative genome analysis of Eubacterium limosum species.</title>
        <authorList>
            <person name="Bak J.E."/>
        </authorList>
    </citation>
    <scope>NUCLEOTIDE SEQUENCE [LARGE SCALE GENOMIC DNA]</scope>
    <source>
        <strain evidence="2 3">KGMB01548</strain>
    </source>
</reference>